<dbReference type="Pfam" id="PF11138">
    <property type="entry name" value="DUF2911"/>
    <property type="match status" value="1"/>
</dbReference>
<dbReference type="SUPFAM" id="SSF48452">
    <property type="entry name" value="TPR-like"/>
    <property type="match status" value="1"/>
</dbReference>
<evidence type="ECO:0000313" key="1">
    <source>
        <dbReference type="EMBL" id="TXK51906.1"/>
    </source>
</evidence>
<sequence>MTKYLLSLLLLLLSVLISEPVLAQLKLPQASPEAFVKQTIGLTEISIQYHTPSVRGRKIFGNLVPYGTLWRAGANEATLIKFSDDVYLNHERVPAGTYSFFILPENDTDWNIVLNKDTTLWGLEGYNELNDVAYLRVTPQKIDLQETMQFQFSDIGANTGKLHMVWENSRVTVQIETEVEKKAIANIRQALKESGSDDWFIWAQSAEYMIPRKEHHEEALTWINKSIAIKENFYNNWVKARLYAQNQEFQEAANLTAKAMQLGNTEPEAYKVYAREIEAAYTIWKKKRF</sequence>
<dbReference type="Proteomes" id="UP000321926">
    <property type="component" value="Unassembled WGS sequence"/>
</dbReference>
<organism evidence="1 2">
    <name type="scientific">Pontibacter qinzhouensis</name>
    <dbReference type="NCBI Taxonomy" id="2603253"/>
    <lineage>
        <taxon>Bacteria</taxon>
        <taxon>Pseudomonadati</taxon>
        <taxon>Bacteroidota</taxon>
        <taxon>Cytophagia</taxon>
        <taxon>Cytophagales</taxon>
        <taxon>Hymenobacteraceae</taxon>
        <taxon>Pontibacter</taxon>
    </lineage>
</organism>
<dbReference type="Gene3D" id="1.25.40.10">
    <property type="entry name" value="Tetratricopeptide repeat domain"/>
    <property type="match status" value="1"/>
</dbReference>
<evidence type="ECO:0000313" key="2">
    <source>
        <dbReference type="Proteomes" id="UP000321926"/>
    </source>
</evidence>
<accession>A0A5C8KEN4</accession>
<dbReference type="RefSeq" id="WP_147920274.1">
    <property type="nucleotide sequence ID" value="NZ_VRTY01000007.1"/>
</dbReference>
<dbReference type="InterPro" id="IPR011990">
    <property type="entry name" value="TPR-like_helical_dom_sf"/>
</dbReference>
<name>A0A5C8KEN4_9BACT</name>
<gene>
    <name evidence="1" type="ORF">FVR03_02940</name>
</gene>
<dbReference type="InterPro" id="IPR021314">
    <property type="entry name" value="DUF2911"/>
</dbReference>
<comment type="caution">
    <text evidence="1">The sequence shown here is derived from an EMBL/GenBank/DDBJ whole genome shotgun (WGS) entry which is preliminary data.</text>
</comment>
<dbReference type="EMBL" id="VRTY01000007">
    <property type="protein sequence ID" value="TXK51906.1"/>
    <property type="molecule type" value="Genomic_DNA"/>
</dbReference>
<protein>
    <submittedName>
        <fullName evidence="1">DUF2911 domain-containing protein</fullName>
    </submittedName>
</protein>
<keyword evidence="2" id="KW-1185">Reference proteome</keyword>
<dbReference type="AlphaFoldDB" id="A0A5C8KEN4"/>
<reference evidence="1 2" key="1">
    <citation type="submission" date="2019-08" db="EMBL/GenBank/DDBJ databases">
        <authorList>
            <person name="Shi S."/>
        </authorList>
    </citation>
    <scope>NUCLEOTIDE SEQUENCE [LARGE SCALE GENOMIC DNA]</scope>
    <source>
        <strain evidence="1 2">GY10130</strain>
    </source>
</reference>
<proteinExistence type="predicted"/>
<dbReference type="OrthoDB" id="195456at2"/>